<evidence type="ECO:0000256" key="4">
    <source>
        <dbReference type="ARBA" id="ARBA00022777"/>
    </source>
</evidence>
<dbReference type="EMBL" id="CP036266">
    <property type="protein sequence ID" value="QDT18332.1"/>
    <property type="molecule type" value="Genomic_DNA"/>
</dbReference>
<keyword evidence="7" id="KW-0963">Cytoplasm</keyword>
<dbReference type="Proteomes" id="UP000320421">
    <property type="component" value="Chromosome"/>
</dbReference>
<feature type="binding site" evidence="7">
    <location>
        <position position="23"/>
    </location>
    <ligand>
        <name>Mg(2+)</name>
        <dbReference type="ChEBI" id="CHEBI:18420"/>
    </ligand>
</feature>
<dbReference type="OrthoDB" id="9800332at2"/>
<organism evidence="8 9">
    <name type="scientific">Gimesia chilikensis</name>
    <dbReference type="NCBI Taxonomy" id="2605989"/>
    <lineage>
        <taxon>Bacteria</taxon>
        <taxon>Pseudomonadati</taxon>
        <taxon>Planctomycetota</taxon>
        <taxon>Planctomycetia</taxon>
        <taxon>Planctomycetales</taxon>
        <taxon>Planctomycetaceae</taxon>
        <taxon>Gimesia</taxon>
    </lineage>
</organism>
<dbReference type="GO" id="GO:0005829">
    <property type="term" value="C:cytosol"/>
    <property type="evidence" value="ECO:0007669"/>
    <property type="project" value="TreeGrafter"/>
</dbReference>
<keyword evidence="1 7" id="KW-0028">Amino-acid biosynthesis</keyword>
<keyword evidence="4 7" id="KW-0418">Kinase</keyword>
<dbReference type="InterPro" id="IPR000623">
    <property type="entry name" value="Shikimate_kinase/TSH1"/>
</dbReference>
<keyword evidence="7" id="KW-0460">Magnesium</keyword>
<keyword evidence="5 7" id="KW-0067">ATP-binding</keyword>
<comment type="catalytic activity">
    <reaction evidence="7">
        <text>shikimate + ATP = 3-phosphoshikimate + ADP + H(+)</text>
        <dbReference type="Rhea" id="RHEA:13121"/>
        <dbReference type="ChEBI" id="CHEBI:15378"/>
        <dbReference type="ChEBI" id="CHEBI:30616"/>
        <dbReference type="ChEBI" id="CHEBI:36208"/>
        <dbReference type="ChEBI" id="CHEBI:145989"/>
        <dbReference type="ChEBI" id="CHEBI:456216"/>
        <dbReference type="EC" id="2.7.1.71"/>
    </reaction>
</comment>
<dbReference type="HAMAP" id="MF_00109">
    <property type="entry name" value="Shikimate_kinase"/>
    <property type="match status" value="1"/>
</dbReference>
<comment type="subunit">
    <text evidence="7">Monomer.</text>
</comment>
<comment type="cofactor">
    <cofactor evidence="7">
        <name>Mg(2+)</name>
        <dbReference type="ChEBI" id="CHEBI:18420"/>
    </cofactor>
    <text evidence="7">Binds 1 Mg(2+) ion per subunit.</text>
</comment>
<evidence type="ECO:0000256" key="1">
    <source>
        <dbReference type="ARBA" id="ARBA00022605"/>
    </source>
</evidence>
<keyword evidence="6 7" id="KW-0057">Aromatic amino acid biosynthesis</keyword>
<dbReference type="GO" id="GO:0004765">
    <property type="term" value="F:shikimate kinase activity"/>
    <property type="evidence" value="ECO:0007669"/>
    <property type="project" value="UniProtKB-UniRule"/>
</dbReference>
<feature type="binding site" evidence="7">
    <location>
        <position position="41"/>
    </location>
    <ligand>
        <name>substrate</name>
    </ligand>
</feature>
<feature type="binding site" evidence="7">
    <location>
        <position position="141"/>
    </location>
    <ligand>
        <name>substrate</name>
    </ligand>
</feature>
<keyword evidence="9" id="KW-1185">Reference proteome</keyword>
<proteinExistence type="inferred from homology"/>
<evidence type="ECO:0000313" key="9">
    <source>
        <dbReference type="Proteomes" id="UP000320421"/>
    </source>
</evidence>
<dbReference type="GO" id="GO:0009073">
    <property type="term" value="P:aromatic amino acid family biosynthetic process"/>
    <property type="evidence" value="ECO:0007669"/>
    <property type="project" value="UniProtKB-KW"/>
</dbReference>
<dbReference type="Pfam" id="PF01202">
    <property type="entry name" value="SKI"/>
    <property type="match status" value="1"/>
</dbReference>
<evidence type="ECO:0000313" key="8">
    <source>
        <dbReference type="EMBL" id="QDT18332.1"/>
    </source>
</evidence>
<dbReference type="InterPro" id="IPR027417">
    <property type="entry name" value="P-loop_NTPase"/>
</dbReference>
<dbReference type="AlphaFoldDB" id="A0A517PG24"/>
<dbReference type="CDD" id="cd00464">
    <property type="entry name" value="SK"/>
    <property type="match status" value="1"/>
</dbReference>
<name>A0A517PG24_9PLAN</name>
<accession>A0A517PG24</accession>
<feature type="binding site" evidence="7">
    <location>
        <begin position="19"/>
        <end position="24"/>
    </location>
    <ligand>
        <name>ATP</name>
        <dbReference type="ChEBI" id="CHEBI:30616"/>
    </ligand>
</feature>
<reference evidence="8 9" key="1">
    <citation type="submission" date="2019-02" db="EMBL/GenBank/DDBJ databases">
        <title>Deep-cultivation of Planctomycetes and their phenomic and genomic characterization uncovers novel biology.</title>
        <authorList>
            <person name="Wiegand S."/>
            <person name="Jogler M."/>
            <person name="Boedeker C."/>
            <person name="Pinto D."/>
            <person name="Vollmers J."/>
            <person name="Rivas-Marin E."/>
            <person name="Kohn T."/>
            <person name="Peeters S.H."/>
            <person name="Heuer A."/>
            <person name="Rast P."/>
            <person name="Oberbeckmann S."/>
            <person name="Bunk B."/>
            <person name="Jeske O."/>
            <person name="Meyerdierks A."/>
            <person name="Storesund J.E."/>
            <person name="Kallscheuer N."/>
            <person name="Luecker S."/>
            <person name="Lage O.M."/>
            <person name="Pohl T."/>
            <person name="Merkel B.J."/>
            <person name="Hornburger P."/>
            <person name="Mueller R.-W."/>
            <person name="Bruemmer F."/>
            <person name="Labrenz M."/>
            <person name="Spormann A.M."/>
            <person name="Op den Camp H."/>
            <person name="Overmann J."/>
            <person name="Amann R."/>
            <person name="Jetten M.S.M."/>
            <person name="Mascher T."/>
            <person name="Medema M.H."/>
            <person name="Devos D.P."/>
            <person name="Kaster A.-K."/>
            <person name="Ovreas L."/>
            <person name="Rohde M."/>
            <person name="Galperin M.Y."/>
            <person name="Jogler C."/>
        </authorList>
    </citation>
    <scope>NUCLEOTIDE SEQUENCE [LARGE SCALE GENOMIC DNA]</scope>
    <source>
        <strain evidence="8 9">HG66A1</strain>
    </source>
</reference>
<dbReference type="GO" id="GO:0005524">
    <property type="term" value="F:ATP binding"/>
    <property type="evidence" value="ECO:0007669"/>
    <property type="project" value="UniProtKB-UniRule"/>
</dbReference>
<comment type="function">
    <text evidence="7">Catalyzes the specific phosphorylation of the 3-hydroxyl group of shikimic acid using ATP as a cosubstrate.</text>
</comment>
<comment type="subcellular location">
    <subcellularLocation>
        <location evidence="7">Cytoplasm</location>
    </subcellularLocation>
</comment>
<dbReference type="PANTHER" id="PTHR21087">
    <property type="entry name" value="SHIKIMATE KINASE"/>
    <property type="match status" value="1"/>
</dbReference>
<evidence type="ECO:0000256" key="3">
    <source>
        <dbReference type="ARBA" id="ARBA00022741"/>
    </source>
</evidence>
<dbReference type="GO" id="GO:0009423">
    <property type="term" value="P:chorismate biosynthetic process"/>
    <property type="evidence" value="ECO:0007669"/>
    <property type="project" value="UniProtKB-UniRule"/>
</dbReference>
<dbReference type="GO" id="GO:0008652">
    <property type="term" value="P:amino acid biosynthetic process"/>
    <property type="evidence" value="ECO:0007669"/>
    <property type="project" value="UniProtKB-KW"/>
</dbReference>
<keyword evidence="7" id="KW-0479">Metal-binding</keyword>
<sequence length="173" mass="18527">MTADSEPVKTGVVLTGMPGSGKSTVGRLLSEQTGLPFLDTDALIEAGESKRLAEIIADHSPEGFRAIEAAYIQSIQSAGSVISTGGSVCYSSEAMHHLAGLGTIVWLDVKPDILEQRFVDAFDRGVLIEPGSSLADLYDSRYPLYEQYAQLKIEASPLTAEEVVSLIRQQLAL</sequence>
<dbReference type="UniPathway" id="UPA00053">
    <property type="reaction ID" value="UER00088"/>
</dbReference>
<gene>
    <name evidence="8" type="primary">aroK_1</name>
    <name evidence="7" type="synonym">aroK</name>
    <name evidence="8" type="ORF">HG66A1_00910</name>
</gene>
<evidence type="ECO:0000256" key="5">
    <source>
        <dbReference type="ARBA" id="ARBA00022840"/>
    </source>
</evidence>
<dbReference type="Gene3D" id="3.40.50.300">
    <property type="entry name" value="P-loop containing nucleotide triphosphate hydrolases"/>
    <property type="match status" value="1"/>
</dbReference>
<evidence type="ECO:0000256" key="7">
    <source>
        <dbReference type="HAMAP-Rule" id="MF_00109"/>
    </source>
</evidence>
<evidence type="ECO:0000256" key="2">
    <source>
        <dbReference type="ARBA" id="ARBA00022679"/>
    </source>
</evidence>
<feature type="binding site" evidence="7">
    <location>
        <position position="65"/>
    </location>
    <ligand>
        <name>substrate</name>
    </ligand>
</feature>
<protein>
    <recommendedName>
        <fullName evidence="7">Shikimate kinase</fullName>
        <shortName evidence="7">SK</shortName>
        <ecNumber evidence="7">2.7.1.71</ecNumber>
    </recommendedName>
</protein>
<evidence type="ECO:0000256" key="6">
    <source>
        <dbReference type="ARBA" id="ARBA00023141"/>
    </source>
</evidence>
<comment type="similarity">
    <text evidence="7">Belongs to the shikimate kinase family.</text>
</comment>
<dbReference type="GO" id="GO:0000287">
    <property type="term" value="F:magnesium ion binding"/>
    <property type="evidence" value="ECO:0007669"/>
    <property type="project" value="UniProtKB-UniRule"/>
</dbReference>
<keyword evidence="2 7" id="KW-0808">Transferase</keyword>
<dbReference type="InterPro" id="IPR031322">
    <property type="entry name" value="Shikimate/glucono_kinase"/>
</dbReference>
<comment type="pathway">
    <text evidence="7">Metabolic intermediate biosynthesis; chorismate biosynthesis; chorismate from D-erythrose 4-phosphate and phosphoenolpyruvate: step 5/7.</text>
</comment>
<comment type="caution">
    <text evidence="7">Lacks conserved residue(s) required for the propagation of feature annotation.</text>
</comment>
<dbReference type="EC" id="2.7.1.71" evidence="7"/>
<dbReference type="PRINTS" id="PR01100">
    <property type="entry name" value="SHIKIMTKNASE"/>
</dbReference>
<dbReference type="PANTHER" id="PTHR21087:SF16">
    <property type="entry name" value="SHIKIMATE KINASE 1, CHLOROPLASTIC"/>
    <property type="match status" value="1"/>
</dbReference>
<dbReference type="RefSeq" id="WP_145179760.1">
    <property type="nucleotide sequence ID" value="NZ_CP036266.1"/>
</dbReference>
<feature type="binding site" evidence="7">
    <location>
        <position position="86"/>
    </location>
    <ligand>
        <name>substrate</name>
    </ligand>
</feature>
<feature type="binding site" evidence="7">
    <location>
        <position position="124"/>
    </location>
    <ligand>
        <name>ATP</name>
        <dbReference type="ChEBI" id="CHEBI:30616"/>
    </ligand>
</feature>
<keyword evidence="3 7" id="KW-0547">Nucleotide-binding</keyword>
<dbReference type="SUPFAM" id="SSF52540">
    <property type="entry name" value="P-loop containing nucleoside triphosphate hydrolases"/>
    <property type="match status" value="1"/>
</dbReference>